<dbReference type="GO" id="GO:0006310">
    <property type="term" value="P:DNA recombination"/>
    <property type="evidence" value="ECO:0007669"/>
    <property type="project" value="UniProtKB-KW"/>
</dbReference>
<evidence type="ECO:0000313" key="3">
    <source>
        <dbReference type="EMBL" id="MEO3716459.1"/>
    </source>
</evidence>
<dbReference type="Pfam" id="PF00589">
    <property type="entry name" value="Phage_integrase"/>
    <property type="match status" value="1"/>
</dbReference>
<feature type="domain" description="Tyr recombinase" evidence="2">
    <location>
        <begin position="1"/>
        <end position="119"/>
    </location>
</feature>
<evidence type="ECO:0000256" key="1">
    <source>
        <dbReference type="ARBA" id="ARBA00023172"/>
    </source>
</evidence>
<dbReference type="PROSITE" id="PS51898">
    <property type="entry name" value="TYR_RECOMBINASE"/>
    <property type="match status" value="1"/>
</dbReference>
<dbReference type="InterPro" id="IPR013762">
    <property type="entry name" value="Integrase-like_cat_sf"/>
</dbReference>
<sequence length="141" mass="15286">MELKTKSAGRRTISVDGETLALLRQHRERLRGSERVIVNSAGTPMSAGVLARELDTLRRVTGVRETASMKSLRHFHATTLLQAGVPVKTVQHRLGHASAVMTLQVYAHFVPADDDSAAGVIGAALADAGQVRDRRRNLRAV</sequence>
<dbReference type="SUPFAM" id="SSF56349">
    <property type="entry name" value="DNA breaking-rejoining enzymes"/>
    <property type="match status" value="1"/>
</dbReference>
<dbReference type="RefSeq" id="WP_347658216.1">
    <property type="nucleotide sequence ID" value="NZ_JASOOY020000009.1"/>
</dbReference>
<protein>
    <submittedName>
        <fullName evidence="3">Tyrosine-type recombinase/integrase</fullName>
    </submittedName>
</protein>
<name>A0AAW9STE9_CORAY</name>
<comment type="caution">
    <text evidence="3">The sequence shown here is derived from an EMBL/GenBank/DDBJ whole genome shotgun (WGS) entry which is preliminary data.</text>
</comment>
<reference evidence="3" key="1">
    <citation type="submission" date="2023-05" db="EMBL/GenBank/DDBJ databases">
        <authorList>
            <person name="Du J."/>
        </authorList>
    </citation>
    <scope>NUCLEOTIDE SEQUENCE</scope>
    <source>
        <strain evidence="3">UMB1064</strain>
    </source>
</reference>
<dbReference type="InterPro" id="IPR002104">
    <property type="entry name" value="Integrase_catalytic"/>
</dbReference>
<dbReference type="InterPro" id="IPR011010">
    <property type="entry name" value="DNA_brk_join_enz"/>
</dbReference>
<dbReference type="GO" id="GO:0003677">
    <property type="term" value="F:DNA binding"/>
    <property type="evidence" value="ECO:0007669"/>
    <property type="project" value="InterPro"/>
</dbReference>
<gene>
    <name evidence="3" type="ORF">QP460_002480</name>
</gene>
<keyword evidence="1" id="KW-0233">DNA recombination</keyword>
<dbReference type="Proteomes" id="UP001223646">
    <property type="component" value="Unassembled WGS sequence"/>
</dbReference>
<dbReference type="AlphaFoldDB" id="A0AAW9STE9"/>
<proteinExistence type="predicted"/>
<accession>A0AAW9STE9</accession>
<organism evidence="3 4">
    <name type="scientific">Corynebacterium amycolatum</name>
    <dbReference type="NCBI Taxonomy" id="43765"/>
    <lineage>
        <taxon>Bacteria</taxon>
        <taxon>Bacillati</taxon>
        <taxon>Actinomycetota</taxon>
        <taxon>Actinomycetes</taxon>
        <taxon>Mycobacteriales</taxon>
        <taxon>Corynebacteriaceae</taxon>
        <taxon>Corynebacterium</taxon>
    </lineage>
</organism>
<evidence type="ECO:0000313" key="4">
    <source>
        <dbReference type="Proteomes" id="UP001223646"/>
    </source>
</evidence>
<dbReference type="Gene3D" id="1.10.443.10">
    <property type="entry name" value="Intergrase catalytic core"/>
    <property type="match status" value="1"/>
</dbReference>
<reference evidence="3" key="2">
    <citation type="submission" date="2024-05" db="EMBL/GenBank/DDBJ databases">
        <authorList>
            <person name="Wolfe A."/>
        </authorList>
    </citation>
    <scope>NUCLEOTIDE SEQUENCE</scope>
    <source>
        <strain evidence="3">UMB1064</strain>
    </source>
</reference>
<dbReference type="EMBL" id="JASOOY020000009">
    <property type="protein sequence ID" value="MEO3716459.1"/>
    <property type="molecule type" value="Genomic_DNA"/>
</dbReference>
<dbReference type="GO" id="GO:0015074">
    <property type="term" value="P:DNA integration"/>
    <property type="evidence" value="ECO:0007669"/>
    <property type="project" value="InterPro"/>
</dbReference>
<evidence type="ECO:0000259" key="2">
    <source>
        <dbReference type="PROSITE" id="PS51898"/>
    </source>
</evidence>